<feature type="chain" id="PRO_5042135430" evidence="1">
    <location>
        <begin position="21"/>
        <end position="142"/>
    </location>
</feature>
<evidence type="ECO:0000256" key="1">
    <source>
        <dbReference type="SAM" id="SignalP"/>
    </source>
</evidence>
<dbReference type="AlphaFoldDB" id="A0AAD5MKE6"/>
<keyword evidence="1" id="KW-0732">Signal</keyword>
<name>A0AAD5MKE6_PARTN</name>
<gene>
    <name evidence="2" type="ORF">KIN20_004905</name>
</gene>
<proteinExistence type="predicted"/>
<dbReference type="EMBL" id="JAHQIW010000650">
    <property type="protein sequence ID" value="KAJ1349351.1"/>
    <property type="molecule type" value="Genomic_DNA"/>
</dbReference>
<feature type="signal peptide" evidence="1">
    <location>
        <begin position="1"/>
        <end position="20"/>
    </location>
</feature>
<evidence type="ECO:0000313" key="3">
    <source>
        <dbReference type="Proteomes" id="UP001196413"/>
    </source>
</evidence>
<evidence type="ECO:0000313" key="2">
    <source>
        <dbReference type="EMBL" id="KAJ1349351.1"/>
    </source>
</evidence>
<organism evidence="2 3">
    <name type="scientific">Parelaphostrongylus tenuis</name>
    <name type="common">Meningeal worm</name>
    <dbReference type="NCBI Taxonomy" id="148309"/>
    <lineage>
        <taxon>Eukaryota</taxon>
        <taxon>Metazoa</taxon>
        <taxon>Ecdysozoa</taxon>
        <taxon>Nematoda</taxon>
        <taxon>Chromadorea</taxon>
        <taxon>Rhabditida</taxon>
        <taxon>Rhabditina</taxon>
        <taxon>Rhabditomorpha</taxon>
        <taxon>Strongyloidea</taxon>
        <taxon>Metastrongylidae</taxon>
        <taxon>Parelaphostrongylus</taxon>
    </lineage>
</organism>
<protein>
    <submittedName>
        <fullName evidence="2">Uncharacterized protein</fullName>
    </submittedName>
</protein>
<keyword evidence="3" id="KW-1185">Reference proteome</keyword>
<dbReference type="Proteomes" id="UP001196413">
    <property type="component" value="Unassembled WGS sequence"/>
</dbReference>
<accession>A0AAD5MKE6</accession>
<sequence>MNCFLVQVTLLALFTAETEAQNYHSPFSGNNLNGGFGPNPYGGFGGDYNTHSGLAVVITPCGAVGYNPYDGFGYKAYGGYGYSNSPFGGYGSALGSIASRLGGCLAIGLSNHNGTGGSRSGLSATLAGAAAGGFLTAALGKK</sequence>
<comment type="caution">
    <text evidence="2">The sequence shown here is derived from an EMBL/GenBank/DDBJ whole genome shotgun (WGS) entry which is preliminary data.</text>
</comment>
<reference evidence="2" key="1">
    <citation type="submission" date="2021-06" db="EMBL/GenBank/DDBJ databases">
        <title>Parelaphostrongylus tenuis whole genome reference sequence.</title>
        <authorList>
            <person name="Garwood T.J."/>
            <person name="Larsen P.A."/>
            <person name="Fountain-Jones N.M."/>
            <person name="Garbe J.R."/>
            <person name="Macchietto M.G."/>
            <person name="Kania S.A."/>
            <person name="Gerhold R.W."/>
            <person name="Richards J.E."/>
            <person name="Wolf T.M."/>
        </authorList>
    </citation>
    <scope>NUCLEOTIDE SEQUENCE</scope>
    <source>
        <strain evidence="2">MNPRO001-30</strain>
        <tissue evidence="2">Meninges</tissue>
    </source>
</reference>